<dbReference type="GO" id="GO:0030245">
    <property type="term" value="P:cellulose catabolic process"/>
    <property type="evidence" value="ECO:0007669"/>
    <property type="project" value="UniProtKB-UniPathway"/>
</dbReference>
<dbReference type="InterPro" id="IPR036962">
    <property type="entry name" value="Glyco_hydro_3_N_sf"/>
</dbReference>
<evidence type="ECO:0000259" key="12">
    <source>
        <dbReference type="Pfam" id="PF00933"/>
    </source>
</evidence>
<feature type="domain" description="Glycoside hydrolase family 3 N-terminal" evidence="12">
    <location>
        <begin position="73"/>
        <end position="293"/>
    </location>
</feature>
<dbReference type="GO" id="GO:0008422">
    <property type="term" value="F:beta-glucosidase activity"/>
    <property type="evidence" value="ECO:0007669"/>
    <property type="project" value="UniProtKB-EC"/>
</dbReference>
<keyword evidence="8 10" id="KW-0326">Glycosidase</keyword>
<dbReference type="HOGENOM" id="CLU_004542_2_0_1"/>
<dbReference type="OrthoDB" id="416222at2759"/>
<dbReference type="Gene3D" id="3.40.50.1700">
    <property type="entry name" value="Glycoside hydrolase family 3 C-terminal domain"/>
    <property type="match status" value="1"/>
</dbReference>
<keyword evidence="6" id="KW-0325">Glycoprotein</keyword>
<evidence type="ECO:0000256" key="8">
    <source>
        <dbReference type="ARBA" id="ARBA00023295"/>
    </source>
</evidence>
<dbReference type="FunFam" id="3.40.50.1700:FF:000003">
    <property type="entry name" value="Probable beta-glucosidase"/>
    <property type="match status" value="1"/>
</dbReference>
<evidence type="ECO:0000256" key="2">
    <source>
        <dbReference type="ARBA" id="ARBA00004987"/>
    </source>
</evidence>
<comment type="catalytic activity">
    <reaction evidence="1 10">
        <text>Hydrolysis of terminal, non-reducing beta-D-glucosyl residues with release of beta-D-glucose.</text>
        <dbReference type="EC" id="3.2.1.21"/>
    </reaction>
</comment>
<dbReference type="FunFam" id="3.20.20.300:FF:000002">
    <property type="entry name" value="Probable beta-glucosidase"/>
    <property type="match status" value="1"/>
</dbReference>
<dbReference type="PRINTS" id="PR00133">
    <property type="entry name" value="GLHYDRLASE3"/>
</dbReference>
<sequence length="769" mass="82855">MELRGPGGWDEAYALAREFVSQLTLPEKVNLTTGTGNQADLCTGNTGSVPRLGFRHICLQDGPNGVRYTDLNSMYVSGITAAASFSRDLWRRRGYALGAEFRDKGIDVQLGPVVGPLGRDPAGGRNWEGFSPDPYLSGVAVAETVIGTQDAGVVASVKHYILNEQEHFRGGISSNLDDKTMHELYLWPFADSVRAGVGSVMCSYNRINGTYACESSQVLNYLLKNELSFQGFVVSDWGAQHSGIYSSLSGLDMAMPGDGVLNKYGTHWGGALTEAVLNDTIPQWRLDDMAIRVMAAFYKVRRDETRVDINYSSWVNTTTGYRYFAAKMGNTTVNQHVAVQGDHGELIREIAAKGTVLLKNVNDALPLKKPSSIAVIGEDAQDNPDGPNACVDRICNTGTLAVGWGSATAEFPYLVAPATALQKRTEADGTAFANVKSNWDLAAARAAASNASVAIIFANSNAGEGYDTFDGNFGDRKNLTLWNGGDELIAAVTSVNPNTVVVIHSVGPVLIDHIKTNPNVTAILWAGLPGQESGNSLVDVLYGDVNPQGRTPFTWGKASGDWGITTLVNSTTNLPDQDFSEGVFIDYRYFDQKEIEPSWEFGFGLSYTIFTYSYLEIKATNTTGYKPGLGETPPAPTFGTIDKNATSALTPPNFQKIPKFIYPWLNSTDLPISGNMSLPEGSQDGSPQPMLPAGGAPGGNPGLYETVFTYLSHGGPNEPKVVLRGFDEVVLAPGEAKENWVVTEFEKKVYVGASSRDFKLEGVLPITSL</sequence>
<accession>M7TGT8</accession>
<evidence type="ECO:0000259" key="13">
    <source>
        <dbReference type="Pfam" id="PF01915"/>
    </source>
</evidence>
<dbReference type="PROSITE" id="PS00775">
    <property type="entry name" value="GLYCOSYL_HYDROL_F3"/>
    <property type="match status" value="1"/>
</dbReference>
<feature type="domain" description="Glycoside hydrolase family 3 C-terminal" evidence="13">
    <location>
        <begin position="355"/>
        <end position="587"/>
    </location>
</feature>
<dbReference type="SUPFAM" id="SSF51445">
    <property type="entry name" value="(Trans)glycosidases"/>
    <property type="match status" value="1"/>
</dbReference>
<organism evidence="14 15">
    <name type="scientific">Eutypa lata (strain UCR-EL1)</name>
    <name type="common">Grapevine dieback disease fungus</name>
    <name type="synonym">Eutypa armeniacae</name>
    <dbReference type="NCBI Taxonomy" id="1287681"/>
    <lineage>
        <taxon>Eukaryota</taxon>
        <taxon>Fungi</taxon>
        <taxon>Dikarya</taxon>
        <taxon>Ascomycota</taxon>
        <taxon>Pezizomycotina</taxon>
        <taxon>Sordariomycetes</taxon>
        <taxon>Xylariomycetidae</taxon>
        <taxon>Xylariales</taxon>
        <taxon>Diatrypaceae</taxon>
        <taxon>Eutypa</taxon>
    </lineage>
</organism>
<comment type="pathway">
    <text evidence="2 10">Glycan metabolism; cellulose degradation.</text>
</comment>
<evidence type="ECO:0000313" key="15">
    <source>
        <dbReference type="Proteomes" id="UP000012174"/>
    </source>
</evidence>
<reference evidence="15" key="1">
    <citation type="journal article" date="2013" name="Genome Announc.">
        <title>Draft genome sequence of the grapevine dieback fungus Eutypa lata UCR-EL1.</title>
        <authorList>
            <person name="Blanco-Ulate B."/>
            <person name="Rolshausen P.E."/>
            <person name="Cantu D."/>
        </authorList>
    </citation>
    <scope>NUCLEOTIDE SEQUENCE [LARGE SCALE GENOMIC DNA]</scope>
    <source>
        <strain evidence="15">UCR-EL1</strain>
    </source>
</reference>
<dbReference type="EMBL" id="KB706127">
    <property type="protein sequence ID" value="EMR69136.1"/>
    <property type="molecule type" value="Genomic_DNA"/>
</dbReference>
<dbReference type="STRING" id="1287681.M7TGT8"/>
<evidence type="ECO:0000256" key="11">
    <source>
        <dbReference type="SAM" id="MobiDB-lite"/>
    </source>
</evidence>
<evidence type="ECO:0000256" key="5">
    <source>
        <dbReference type="ARBA" id="ARBA00022801"/>
    </source>
</evidence>
<dbReference type="KEGG" id="ela:UCREL1_3818"/>
<gene>
    <name evidence="14" type="ORF">UCREL1_3818</name>
</gene>
<dbReference type="PANTHER" id="PTHR42715:SF29">
    <property type="entry name" value="BETA-GLUCOSIDASE A-RELATED"/>
    <property type="match status" value="1"/>
</dbReference>
<dbReference type="AlphaFoldDB" id="M7TGT8"/>
<comment type="similarity">
    <text evidence="3 10">Belongs to the glycosyl hydrolase 3 family.</text>
</comment>
<dbReference type="PANTHER" id="PTHR42715">
    <property type="entry name" value="BETA-GLUCOSIDASE"/>
    <property type="match status" value="1"/>
</dbReference>
<dbReference type="InterPro" id="IPR036881">
    <property type="entry name" value="Glyco_hydro_3_C_sf"/>
</dbReference>
<dbReference type="Pfam" id="PF01915">
    <property type="entry name" value="Glyco_hydro_3_C"/>
    <property type="match status" value="1"/>
</dbReference>
<evidence type="ECO:0000256" key="10">
    <source>
        <dbReference type="RuleBase" id="RU361161"/>
    </source>
</evidence>
<proteinExistence type="inferred from homology"/>
<dbReference type="InterPro" id="IPR001764">
    <property type="entry name" value="Glyco_hydro_3_N"/>
</dbReference>
<keyword evidence="7 10" id="KW-0119">Carbohydrate metabolism</keyword>
<evidence type="ECO:0000256" key="4">
    <source>
        <dbReference type="ARBA" id="ARBA00022729"/>
    </source>
</evidence>
<dbReference type="eggNOG" id="ENOG502QR4D">
    <property type="taxonomic scope" value="Eukaryota"/>
</dbReference>
<keyword evidence="9 10" id="KW-0624">Polysaccharide degradation</keyword>
<feature type="region of interest" description="Disordered" evidence="11">
    <location>
        <begin position="673"/>
        <end position="697"/>
    </location>
</feature>
<keyword evidence="15" id="KW-1185">Reference proteome</keyword>
<dbReference type="UniPathway" id="UPA00696"/>
<dbReference type="Pfam" id="PF00933">
    <property type="entry name" value="Glyco_hydro_3"/>
    <property type="match status" value="1"/>
</dbReference>
<dbReference type="InterPro" id="IPR019800">
    <property type="entry name" value="Glyco_hydro_3_AS"/>
</dbReference>
<dbReference type="Gene3D" id="3.20.20.300">
    <property type="entry name" value="Glycoside hydrolase, family 3, N-terminal domain"/>
    <property type="match status" value="1"/>
</dbReference>
<evidence type="ECO:0000256" key="6">
    <source>
        <dbReference type="ARBA" id="ARBA00023180"/>
    </source>
</evidence>
<dbReference type="Proteomes" id="UP000012174">
    <property type="component" value="Unassembled WGS sequence"/>
</dbReference>
<name>M7TGT8_EUTLA</name>
<evidence type="ECO:0000256" key="7">
    <source>
        <dbReference type="ARBA" id="ARBA00023277"/>
    </source>
</evidence>
<dbReference type="InterPro" id="IPR050288">
    <property type="entry name" value="Cellulose_deg_GH3"/>
</dbReference>
<evidence type="ECO:0000256" key="3">
    <source>
        <dbReference type="ARBA" id="ARBA00005336"/>
    </source>
</evidence>
<evidence type="ECO:0000256" key="1">
    <source>
        <dbReference type="ARBA" id="ARBA00000448"/>
    </source>
</evidence>
<keyword evidence="4" id="KW-0732">Signal</keyword>
<dbReference type="SUPFAM" id="SSF52279">
    <property type="entry name" value="Beta-D-glucan exohydrolase, C-terminal domain"/>
    <property type="match status" value="1"/>
</dbReference>
<dbReference type="OMA" id="DMTMAGD"/>
<evidence type="ECO:0000313" key="14">
    <source>
        <dbReference type="EMBL" id="EMR69136.1"/>
    </source>
</evidence>
<evidence type="ECO:0000256" key="9">
    <source>
        <dbReference type="ARBA" id="ARBA00023326"/>
    </source>
</evidence>
<dbReference type="EC" id="3.2.1.21" evidence="10"/>
<dbReference type="InterPro" id="IPR002772">
    <property type="entry name" value="Glyco_hydro_3_C"/>
</dbReference>
<dbReference type="InterPro" id="IPR017853">
    <property type="entry name" value="GH"/>
</dbReference>
<keyword evidence="5 10" id="KW-0378">Hydrolase</keyword>
<protein>
    <recommendedName>
        <fullName evidence="10">beta-glucosidase</fullName>
        <ecNumber evidence="10">3.2.1.21</ecNumber>
    </recommendedName>
</protein>